<feature type="compositionally biased region" description="Basic and acidic residues" evidence="1">
    <location>
        <begin position="16"/>
        <end position="37"/>
    </location>
</feature>
<evidence type="ECO:0000313" key="3">
    <source>
        <dbReference type="Proteomes" id="UP000026915"/>
    </source>
</evidence>
<dbReference type="HOGENOM" id="CLU_2337769_0_0_1"/>
<proteinExistence type="predicted"/>
<name>A0A061E828_THECC</name>
<gene>
    <name evidence="2" type="ORF">TCM_010407</name>
</gene>
<protein>
    <submittedName>
        <fullName evidence="2">Uncharacterized protein</fullName>
    </submittedName>
</protein>
<reference evidence="2 3" key="1">
    <citation type="journal article" date="2013" name="Genome Biol.">
        <title>The genome sequence of the most widely cultivated cacao type and its use to identify candidate genes regulating pod color.</title>
        <authorList>
            <person name="Motamayor J.C."/>
            <person name="Mockaitis K."/>
            <person name="Schmutz J."/>
            <person name="Haiminen N."/>
            <person name="Iii D.L."/>
            <person name="Cornejo O."/>
            <person name="Findley S.D."/>
            <person name="Zheng P."/>
            <person name="Utro F."/>
            <person name="Royaert S."/>
            <person name="Saski C."/>
            <person name="Jenkins J."/>
            <person name="Podicheti R."/>
            <person name="Zhao M."/>
            <person name="Scheffler B.E."/>
            <person name="Stack J.C."/>
            <person name="Feltus F.A."/>
            <person name="Mustiga G.M."/>
            <person name="Amores F."/>
            <person name="Phillips W."/>
            <person name="Marelli J.P."/>
            <person name="May G.D."/>
            <person name="Shapiro H."/>
            <person name="Ma J."/>
            <person name="Bustamante C.D."/>
            <person name="Schnell R.J."/>
            <person name="Main D."/>
            <person name="Gilbert D."/>
            <person name="Parida L."/>
            <person name="Kuhn D.N."/>
        </authorList>
    </citation>
    <scope>NUCLEOTIDE SEQUENCE [LARGE SCALE GENOMIC DNA]</scope>
    <source>
        <strain evidence="3">cv. Matina 1-6</strain>
    </source>
</reference>
<feature type="region of interest" description="Disordered" evidence="1">
    <location>
        <begin position="1"/>
        <end position="38"/>
    </location>
</feature>
<evidence type="ECO:0000256" key="1">
    <source>
        <dbReference type="SAM" id="MobiDB-lite"/>
    </source>
</evidence>
<accession>A0A061E828</accession>
<keyword evidence="3" id="KW-1185">Reference proteome</keyword>
<dbReference type="InParanoid" id="A0A061E828"/>
<dbReference type="AlphaFoldDB" id="A0A061E828"/>
<dbReference type="Gramene" id="EOY00522">
    <property type="protein sequence ID" value="EOY00522"/>
    <property type="gene ID" value="TCM_010407"/>
</dbReference>
<dbReference type="EMBL" id="CM001880">
    <property type="protein sequence ID" value="EOY00522.1"/>
    <property type="molecule type" value="Genomic_DNA"/>
</dbReference>
<dbReference type="Proteomes" id="UP000026915">
    <property type="component" value="Chromosome 2"/>
</dbReference>
<sequence length="98" mass="11337">MQSGYGVPSLLGMRSVQERQKKEESNKWSIAGKERKGSSRRCFWFWIEVCRQCPLLIDESFDLLQVLLHFVTCLNQQACASCGRGNNRVYFIEMLTAK</sequence>
<organism evidence="2 3">
    <name type="scientific">Theobroma cacao</name>
    <name type="common">Cacao</name>
    <name type="synonym">Cocoa</name>
    <dbReference type="NCBI Taxonomy" id="3641"/>
    <lineage>
        <taxon>Eukaryota</taxon>
        <taxon>Viridiplantae</taxon>
        <taxon>Streptophyta</taxon>
        <taxon>Embryophyta</taxon>
        <taxon>Tracheophyta</taxon>
        <taxon>Spermatophyta</taxon>
        <taxon>Magnoliopsida</taxon>
        <taxon>eudicotyledons</taxon>
        <taxon>Gunneridae</taxon>
        <taxon>Pentapetalae</taxon>
        <taxon>rosids</taxon>
        <taxon>malvids</taxon>
        <taxon>Malvales</taxon>
        <taxon>Malvaceae</taxon>
        <taxon>Byttnerioideae</taxon>
        <taxon>Theobroma</taxon>
    </lineage>
</organism>
<evidence type="ECO:0000313" key="2">
    <source>
        <dbReference type="EMBL" id="EOY00522.1"/>
    </source>
</evidence>